<dbReference type="AlphaFoldDB" id="A0A8B7QC28"/>
<dbReference type="GO" id="GO:0030335">
    <property type="term" value="P:positive regulation of cell migration"/>
    <property type="evidence" value="ECO:0007669"/>
    <property type="project" value="TreeGrafter"/>
</dbReference>
<proteinExistence type="inferred from homology"/>
<name>A0A8B7QC28_HIPAR</name>
<keyword evidence="5 9" id="KW-0964">Secreted</keyword>
<dbReference type="InterPro" id="IPR036048">
    <property type="entry name" value="Interleukin_8-like_sf"/>
</dbReference>
<keyword evidence="11" id="KW-1185">Reference proteome</keyword>
<dbReference type="GO" id="GO:0061844">
    <property type="term" value="P:antimicrobial humoral immune response mediated by antimicrobial peptide"/>
    <property type="evidence" value="ECO:0007669"/>
    <property type="project" value="TreeGrafter"/>
</dbReference>
<comment type="similarity">
    <text evidence="2 9">Belongs to the intercrine beta (chemokine CC) family.</text>
</comment>
<keyword evidence="4 9" id="KW-0202">Cytokine</keyword>
<dbReference type="CTD" id="6356"/>
<evidence type="ECO:0000313" key="11">
    <source>
        <dbReference type="Proteomes" id="UP000694851"/>
    </source>
</evidence>
<accession>A0A8B7QC28</accession>
<dbReference type="Gene3D" id="2.40.50.40">
    <property type="match status" value="1"/>
</dbReference>
<dbReference type="GO" id="GO:0048245">
    <property type="term" value="P:eosinophil chemotaxis"/>
    <property type="evidence" value="ECO:0007669"/>
    <property type="project" value="TreeGrafter"/>
</dbReference>
<protein>
    <recommendedName>
        <fullName evidence="9">C-C motif chemokine</fullName>
    </recommendedName>
</protein>
<keyword evidence="7" id="KW-1015">Disulfide bond</keyword>
<dbReference type="RefSeq" id="XP_019485582.1">
    <property type="nucleotide sequence ID" value="XM_019630037.1"/>
</dbReference>
<dbReference type="GO" id="GO:0070098">
    <property type="term" value="P:chemokine-mediated signaling pathway"/>
    <property type="evidence" value="ECO:0007669"/>
    <property type="project" value="TreeGrafter"/>
</dbReference>
<dbReference type="InterPro" id="IPR001811">
    <property type="entry name" value="Chemokine_IL8-like_dom"/>
</dbReference>
<dbReference type="OrthoDB" id="9404618at2759"/>
<evidence type="ECO:0000256" key="4">
    <source>
        <dbReference type="ARBA" id="ARBA00022514"/>
    </source>
</evidence>
<evidence type="ECO:0000256" key="2">
    <source>
        <dbReference type="ARBA" id="ARBA00010868"/>
    </source>
</evidence>
<dbReference type="FunFam" id="2.40.50.40:FF:000002">
    <property type="entry name" value="C-C motif chemokine"/>
    <property type="match status" value="1"/>
</dbReference>
<keyword evidence="8" id="KW-0395">Inflammatory response</keyword>
<evidence type="ECO:0000256" key="8">
    <source>
        <dbReference type="ARBA" id="ARBA00023198"/>
    </source>
</evidence>
<comment type="subcellular location">
    <subcellularLocation>
        <location evidence="1 9">Secreted</location>
    </subcellularLocation>
</comment>
<dbReference type="SMART" id="SM00199">
    <property type="entry name" value="SCY"/>
    <property type="match status" value="1"/>
</dbReference>
<dbReference type="PANTHER" id="PTHR12015:SF147">
    <property type="entry name" value="C-C MOTIF CHEMOKINE 13"/>
    <property type="match status" value="1"/>
</dbReference>
<keyword evidence="3 9" id="KW-0145">Chemotaxis</keyword>
<dbReference type="CDD" id="cd00272">
    <property type="entry name" value="Chemokine_CC"/>
    <property type="match status" value="1"/>
</dbReference>
<dbReference type="GO" id="GO:0005615">
    <property type="term" value="C:extracellular space"/>
    <property type="evidence" value="ECO:0007669"/>
    <property type="project" value="UniProtKB-KW"/>
</dbReference>
<dbReference type="KEGG" id="hai:109374972"/>
<dbReference type="Pfam" id="PF00048">
    <property type="entry name" value="IL8"/>
    <property type="match status" value="1"/>
</dbReference>
<dbReference type="PANTHER" id="PTHR12015">
    <property type="entry name" value="SMALL INDUCIBLE CYTOKINE A"/>
    <property type="match status" value="1"/>
</dbReference>
<feature type="chain" id="PRO_5034561636" description="C-C motif chemokine" evidence="9">
    <location>
        <begin position="24"/>
        <end position="97"/>
    </location>
</feature>
<gene>
    <name evidence="12" type="primary">CCL11</name>
</gene>
<evidence type="ECO:0000313" key="12">
    <source>
        <dbReference type="RefSeq" id="XP_019485582.1"/>
    </source>
</evidence>
<dbReference type="GO" id="GO:0008009">
    <property type="term" value="F:chemokine activity"/>
    <property type="evidence" value="ECO:0007669"/>
    <property type="project" value="InterPro"/>
</dbReference>
<dbReference type="InterPro" id="IPR000827">
    <property type="entry name" value="Chemokine_CC_CS"/>
</dbReference>
<dbReference type="Proteomes" id="UP000694851">
    <property type="component" value="Unplaced"/>
</dbReference>
<evidence type="ECO:0000259" key="10">
    <source>
        <dbReference type="SMART" id="SM00199"/>
    </source>
</evidence>
<evidence type="ECO:0000256" key="9">
    <source>
        <dbReference type="RuleBase" id="RU361150"/>
    </source>
</evidence>
<dbReference type="InterPro" id="IPR039809">
    <property type="entry name" value="Chemokine_b/g/d"/>
</dbReference>
<evidence type="ECO:0000256" key="7">
    <source>
        <dbReference type="ARBA" id="ARBA00023157"/>
    </source>
</evidence>
<evidence type="ECO:0000256" key="3">
    <source>
        <dbReference type="ARBA" id="ARBA00022500"/>
    </source>
</evidence>
<dbReference type="SUPFAM" id="SSF54117">
    <property type="entry name" value="Interleukin 8-like chemokines"/>
    <property type="match status" value="1"/>
</dbReference>
<feature type="signal peptide" evidence="9">
    <location>
        <begin position="1"/>
        <end position="23"/>
    </location>
</feature>
<evidence type="ECO:0000256" key="6">
    <source>
        <dbReference type="ARBA" id="ARBA00022729"/>
    </source>
</evidence>
<sequence>MKVSAALLCLLLTVAAFSTQVLAQPVSIATVCCLNPGTRKIPLQRLHSYKRITSNRCPQKAIIFKTKQAKEICVDPKKKWVQDAMKYLDQKSQTQKP</sequence>
<dbReference type="PROSITE" id="PS00472">
    <property type="entry name" value="SMALL_CYTOKINES_CC"/>
    <property type="match status" value="1"/>
</dbReference>
<dbReference type="GO" id="GO:0006954">
    <property type="term" value="P:inflammatory response"/>
    <property type="evidence" value="ECO:0007669"/>
    <property type="project" value="UniProtKB-KW"/>
</dbReference>
<dbReference type="GO" id="GO:0048020">
    <property type="term" value="F:CCR chemokine receptor binding"/>
    <property type="evidence" value="ECO:0007669"/>
    <property type="project" value="TreeGrafter"/>
</dbReference>
<evidence type="ECO:0000256" key="5">
    <source>
        <dbReference type="ARBA" id="ARBA00022525"/>
    </source>
</evidence>
<feature type="domain" description="Chemokine interleukin-8-like" evidence="10">
    <location>
        <begin position="29"/>
        <end position="88"/>
    </location>
</feature>
<keyword evidence="6 9" id="KW-0732">Signal</keyword>
<evidence type="ECO:0000256" key="1">
    <source>
        <dbReference type="ARBA" id="ARBA00004613"/>
    </source>
</evidence>
<dbReference type="GeneID" id="109374972"/>
<organism evidence="11 12">
    <name type="scientific">Hipposideros armiger</name>
    <name type="common">Great Himalayan leaf-nosed bat</name>
    <dbReference type="NCBI Taxonomy" id="186990"/>
    <lineage>
        <taxon>Eukaryota</taxon>
        <taxon>Metazoa</taxon>
        <taxon>Chordata</taxon>
        <taxon>Craniata</taxon>
        <taxon>Vertebrata</taxon>
        <taxon>Euteleostomi</taxon>
        <taxon>Mammalia</taxon>
        <taxon>Eutheria</taxon>
        <taxon>Laurasiatheria</taxon>
        <taxon>Chiroptera</taxon>
        <taxon>Yinpterochiroptera</taxon>
        <taxon>Rhinolophoidea</taxon>
        <taxon>Hipposideridae</taxon>
        <taxon>Hipposideros</taxon>
    </lineage>
</organism>
<reference evidence="12" key="1">
    <citation type="submission" date="2025-08" db="UniProtKB">
        <authorList>
            <consortium name="RefSeq"/>
        </authorList>
    </citation>
    <scope>IDENTIFICATION</scope>
    <source>
        <tissue evidence="12">Muscle</tissue>
    </source>
</reference>